<comment type="function">
    <text evidence="6">Ligates lysine onto the cytidine present at position 34 of the AUA codon-specific tRNA(Ile) that contains the anticodon CAU, in an ATP-dependent manner. Cytidine is converted to lysidine, thus changing the amino acid specificity of the tRNA from methionine to isoleucine.</text>
</comment>
<keyword evidence="6" id="KW-0963">Cytoplasm</keyword>
<comment type="catalytic activity">
    <reaction evidence="5 6">
        <text>cytidine(34) in tRNA(Ile2) + L-lysine + ATP = lysidine(34) in tRNA(Ile2) + AMP + diphosphate + H(+)</text>
        <dbReference type="Rhea" id="RHEA:43744"/>
        <dbReference type="Rhea" id="RHEA-COMP:10625"/>
        <dbReference type="Rhea" id="RHEA-COMP:10670"/>
        <dbReference type="ChEBI" id="CHEBI:15378"/>
        <dbReference type="ChEBI" id="CHEBI:30616"/>
        <dbReference type="ChEBI" id="CHEBI:32551"/>
        <dbReference type="ChEBI" id="CHEBI:33019"/>
        <dbReference type="ChEBI" id="CHEBI:82748"/>
        <dbReference type="ChEBI" id="CHEBI:83665"/>
        <dbReference type="ChEBI" id="CHEBI:456215"/>
        <dbReference type="EC" id="6.3.4.19"/>
    </reaction>
</comment>
<evidence type="ECO:0000313" key="8">
    <source>
        <dbReference type="EMBL" id="PCJ02148.1"/>
    </source>
</evidence>
<keyword evidence="3 6" id="KW-0547">Nucleotide-binding</keyword>
<organism evidence="8">
    <name type="scientific">OCS116 cluster bacterium</name>
    <dbReference type="NCBI Taxonomy" id="2030921"/>
    <lineage>
        <taxon>Bacteria</taxon>
        <taxon>Pseudomonadati</taxon>
        <taxon>Pseudomonadota</taxon>
        <taxon>Alphaproteobacteria</taxon>
        <taxon>OCS116 cluster</taxon>
    </lineage>
</organism>
<reference key="1">
    <citation type="submission" date="2017-08" db="EMBL/GenBank/DDBJ databases">
        <title>A dynamic microbial community with high functional redundancy inhabits the cold, oxic subseafloor aquifer.</title>
        <authorList>
            <person name="Tully B.J."/>
            <person name="Wheat C.G."/>
            <person name="Glazer B.T."/>
            <person name="Huber J.A."/>
        </authorList>
    </citation>
    <scope>NUCLEOTIDE SEQUENCE [LARGE SCALE GENOMIC DNA]</scope>
</reference>
<comment type="domain">
    <text evidence="6">The N-terminal region contains the highly conserved SGGXDS motif, predicted to be a P-loop motif involved in ATP binding.</text>
</comment>
<name>A0A2A4Z6G1_9PROT</name>
<dbReference type="PANTHER" id="PTHR43033:SF1">
    <property type="entry name" value="TRNA(ILE)-LYSIDINE SYNTHASE-RELATED"/>
    <property type="match status" value="1"/>
</dbReference>
<dbReference type="SUPFAM" id="SSF52402">
    <property type="entry name" value="Adenine nucleotide alpha hydrolases-like"/>
    <property type="match status" value="1"/>
</dbReference>
<gene>
    <name evidence="6 8" type="primary">tilS</name>
    <name evidence="8" type="ORF">COB13_06025</name>
</gene>
<dbReference type="InterPro" id="IPR014729">
    <property type="entry name" value="Rossmann-like_a/b/a_fold"/>
</dbReference>
<sequence>MTVPDDLDQKIQNVLMPIIDPDDAPIAVAVSGGGDSMALLLALHHYRQQSDITLKIIALTVDHKLRADAAIEAAQVGQWCKDLGIEHHVLEWQFDEMPTTAIQEKARDARYQLMGEFCVAHHINKLFVAHNLEDNAETFLMRLKRGAGLSGLSGIAATMQRDVNGRSVDIVRPFLTFERTDLRDYLSRHKQLWYDDVSNQNEKFERVQIRNFLAQNAPLNSDAVAQSAKRLARANEAVEFYLEDFWQSKIAFLPLGIAHVKLDDFAQLPEELKLRLLARLVWTIGGQDNPPRWQKIENLLQLILGAGRQFCLGHCLLVKKQNGLWFGYEDRDGQDAMWAGRFENPAPMKRLSAVPQFADPLLQMHDGLNTCPKVVLQSIAVVDDDDEDKIKNIELRLKIRR</sequence>
<dbReference type="GO" id="GO:0032267">
    <property type="term" value="F:tRNA(Ile)-lysidine synthase activity"/>
    <property type="evidence" value="ECO:0007669"/>
    <property type="project" value="UniProtKB-EC"/>
</dbReference>
<evidence type="ECO:0000256" key="5">
    <source>
        <dbReference type="ARBA" id="ARBA00048539"/>
    </source>
</evidence>
<reference evidence="8" key="2">
    <citation type="journal article" date="2018" name="ISME J.">
        <title>A dynamic microbial community with high functional redundancy inhabits the cold, oxic subseafloor aquifer.</title>
        <authorList>
            <person name="Tully B.J."/>
            <person name="Wheat C.G."/>
            <person name="Glazer B.T."/>
            <person name="Huber J.A."/>
        </authorList>
    </citation>
    <scope>NUCLEOTIDE SEQUENCE</scope>
    <source>
        <strain evidence="8">NORP83</strain>
    </source>
</reference>
<evidence type="ECO:0000256" key="6">
    <source>
        <dbReference type="HAMAP-Rule" id="MF_01161"/>
    </source>
</evidence>
<evidence type="ECO:0000256" key="1">
    <source>
        <dbReference type="ARBA" id="ARBA00022598"/>
    </source>
</evidence>
<evidence type="ECO:0000259" key="7">
    <source>
        <dbReference type="Pfam" id="PF01171"/>
    </source>
</evidence>
<dbReference type="EMBL" id="NVUS01000005">
    <property type="protein sequence ID" value="PCJ02148.1"/>
    <property type="molecule type" value="Genomic_DNA"/>
</dbReference>
<dbReference type="InterPro" id="IPR011063">
    <property type="entry name" value="TilS/TtcA_N"/>
</dbReference>
<dbReference type="GO" id="GO:0005737">
    <property type="term" value="C:cytoplasm"/>
    <property type="evidence" value="ECO:0007669"/>
    <property type="project" value="UniProtKB-SubCell"/>
</dbReference>
<dbReference type="NCBIfam" id="TIGR02432">
    <property type="entry name" value="lysidine_TilS_N"/>
    <property type="match status" value="1"/>
</dbReference>
<dbReference type="GO" id="GO:0006400">
    <property type="term" value="P:tRNA modification"/>
    <property type="evidence" value="ECO:0007669"/>
    <property type="project" value="UniProtKB-UniRule"/>
</dbReference>
<dbReference type="GO" id="GO:0005524">
    <property type="term" value="F:ATP binding"/>
    <property type="evidence" value="ECO:0007669"/>
    <property type="project" value="UniProtKB-UniRule"/>
</dbReference>
<proteinExistence type="inferred from homology"/>
<evidence type="ECO:0000256" key="2">
    <source>
        <dbReference type="ARBA" id="ARBA00022694"/>
    </source>
</evidence>
<dbReference type="CDD" id="cd01992">
    <property type="entry name" value="TilS_N"/>
    <property type="match status" value="1"/>
</dbReference>
<keyword evidence="1 6" id="KW-0436">Ligase</keyword>
<comment type="caution">
    <text evidence="8">The sequence shown here is derived from an EMBL/GenBank/DDBJ whole genome shotgun (WGS) entry which is preliminary data.</text>
</comment>
<evidence type="ECO:0000256" key="3">
    <source>
        <dbReference type="ARBA" id="ARBA00022741"/>
    </source>
</evidence>
<dbReference type="HAMAP" id="MF_01161">
    <property type="entry name" value="tRNA_Ile_lys_synt"/>
    <property type="match status" value="1"/>
</dbReference>
<accession>A0A2A4Z6G1</accession>
<comment type="similarity">
    <text evidence="6">Belongs to the tRNA(Ile)-lysidine synthase family.</text>
</comment>
<keyword evidence="2 6" id="KW-0819">tRNA processing</keyword>
<dbReference type="InterPro" id="IPR012795">
    <property type="entry name" value="tRNA_Ile_lys_synt_N"/>
</dbReference>
<dbReference type="EC" id="6.3.4.19" evidence="6"/>
<dbReference type="PANTHER" id="PTHR43033">
    <property type="entry name" value="TRNA(ILE)-LYSIDINE SYNTHASE-RELATED"/>
    <property type="match status" value="1"/>
</dbReference>
<dbReference type="InterPro" id="IPR012094">
    <property type="entry name" value="tRNA_Ile_lys_synt"/>
</dbReference>
<dbReference type="AlphaFoldDB" id="A0A2A4Z6G1"/>
<protein>
    <recommendedName>
        <fullName evidence="6">tRNA(Ile)-lysidine synthase</fullName>
        <ecNumber evidence="6">6.3.4.19</ecNumber>
    </recommendedName>
    <alternativeName>
        <fullName evidence="6">tRNA(Ile)-2-lysyl-cytidine synthase</fullName>
    </alternativeName>
    <alternativeName>
        <fullName evidence="6">tRNA(Ile)-lysidine synthetase</fullName>
    </alternativeName>
</protein>
<keyword evidence="4 6" id="KW-0067">ATP-binding</keyword>
<dbReference type="Pfam" id="PF01171">
    <property type="entry name" value="ATP_bind_3"/>
    <property type="match status" value="1"/>
</dbReference>
<comment type="subcellular location">
    <subcellularLocation>
        <location evidence="6">Cytoplasm</location>
    </subcellularLocation>
</comment>
<feature type="domain" description="tRNA(Ile)-lysidine/2-thiocytidine synthase N-terminal" evidence="7">
    <location>
        <begin position="26"/>
        <end position="211"/>
    </location>
</feature>
<dbReference type="Gene3D" id="3.40.50.620">
    <property type="entry name" value="HUPs"/>
    <property type="match status" value="1"/>
</dbReference>
<feature type="binding site" evidence="6">
    <location>
        <begin position="31"/>
        <end position="36"/>
    </location>
    <ligand>
        <name>ATP</name>
        <dbReference type="ChEBI" id="CHEBI:30616"/>
    </ligand>
</feature>
<evidence type="ECO:0000256" key="4">
    <source>
        <dbReference type="ARBA" id="ARBA00022840"/>
    </source>
</evidence>